<dbReference type="RefSeq" id="WP_002299760.1">
    <property type="nucleotide sequence ID" value="NZ_AP019394.1"/>
</dbReference>
<dbReference type="EMBL" id="LRHK01000005">
    <property type="protein sequence ID" value="KWX16545.1"/>
    <property type="molecule type" value="Genomic_DNA"/>
</dbReference>
<feature type="domain" description="Putative aromatic acid exporter C-terminal" evidence="7">
    <location>
        <begin position="146"/>
        <end position="308"/>
    </location>
</feature>
<evidence type="ECO:0000256" key="1">
    <source>
        <dbReference type="ARBA" id="ARBA00004651"/>
    </source>
</evidence>
<sequence length="318" mass="36963">MRIGMRTVKTVISVFFSMVTAGSLSLLYWPAAGIIALLSVGNTKRSTLRTGMNRIAAFILATATALFSFFAVGYTIFGFSLFLFLFIPLASRFKLTEGIVVNSVLVTHYLVEENMSWQLIGNEAGLMAIGLVFALLANVYMPDRTKQLKENQIQIEKEFRNILRQMAEFLLSENKEDVQIKCERLLTFIRESQEDAREHQENYWLRQPLYYETYFSMRRAQANVIKDMLENLERIQQPAYYGKHIYGLLIYTAETFSESNDGRQILARIEEVYVLYRQMPLPTSRPEFEDRAELFQFLQSFKSFIEIKAEFSQQKIQK</sequence>
<dbReference type="Proteomes" id="UP000070452">
    <property type="component" value="Unassembled WGS sequence"/>
</dbReference>
<evidence type="ECO:0000313" key="8">
    <source>
        <dbReference type="EMBL" id="KWX16545.1"/>
    </source>
</evidence>
<dbReference type="GO" id="GO:0005886">
    <property type="term" value="C:plasma membrane"/>
    <property type="evidence" value="ECO:0007669"/>
    <property type="project" value="UniProtKB-SubCell"/>
</dbReference>
<dbReference type="InterPro" id="IPR021062">
    <property type="entry name" value="ArAE_1_C"/>
</dbReference>
<evidence type="ECO:0000313" key="10">
    <source>
        <dbReference type="Proteomes" id="UP000070452"/>
    </source>
</evidence>
<gene>
    <name evidence="8" type="ORF">AWT83_13555</name>
    <name evidence="9" type="ORF">CYQ77_01985</name>
</gene>
<feature type="transmembrane region" description="Helical" evidence="6">
    <location>
        <begin position="117"/>
        <end position="140"/>
    </location>
</feature>
<evidence type="ECO:0000256" key="5">
    <source>
        <dbReference type="ARBA" id="ARBA00023136"/>
    </source>
</evidence>
<evidence type="ECO:0000256" key="2">
    <source>
        <dbReference type="ARBA" id="ARBA00022475"/>
    </source>
</evidence>
<accession>A0A132P2K2</accession>
<dbReference type="PANTHER" id="PTHR40064:SF1">
    <property type="entry name" value="MEMBRANE PROTEIN"/>
    <property type="match status" value="1"/>
</dbReference>
<keyword evidence="3 6" id="KW-0812">Transmembrane</keyword>
<keyword evidence="2" id="KW-1003">Cell membrane</keyword>
<protein>
    <recommendedName>
        <fullName evidence="7">Putative aromatic acid exporter C-terminal domain-containing protein</fullName>
    </recommendedName>
</protein>
<dbReference type="InterPro" id="IPR052984">
    <property type="entry name" value="UPF0421"/>
</dbReference>
<evidence type="ECO:0000256" key="3">
    <source>
        <dbReference type="ARBA" id="ARBA00022692"/>
    </source>
</evidence>
<keyword evidence="5 6" id="KW-0472">Membrane</keyword>
<evidence type="ECO:0000256" key="4">
    <source>
        <dbReference type="ARBA" id="ARBA00022989"/>
    </source>
</evidence>
<evidence type="ECO:0000256" key="6">
    <source>
        <dbReference type="SAM" id="Phobius"/>
    </source>
</evidence>
<evidence type="ECO:0000259" key="7">
    <source>
        <dbReference type="Pfam" id="PF11728"/>
    </source>
</evidence>
<evidence type="ECO:0000313" key="9">
    <source>
        <dbReference type="EMBL" id="RXU91094.1"/>
    </source>
</evidence>
<dbReference type="AlphaFoldDB" id="A0A132P2K2"/>
<keyword evidence="4 6" id="KW-1133">Transmembrane helix</keyword>
<dbReference type="Proteomes" id="UP000289562">
    <property type="component" value="Unassembled WGS sequence"/>
</dbReference>
<comment type="caution">
    <text evidence="8">The sequence shown here is derived from an EMBL/GenBank/DDBJ whole genome shotgun (WGS) entry which is preliminary data.</text>
</comment>
<evidence type="ECO:0000313" key="11">
    <source>
        <dbReference type="Proteomes" id="UP000289562"/>
    </source>
</evidence>
<name>A0A132P2K2_ENTFC</name>
<dbReference type="Pfam" id="PF06081">
    <property type="entry name" value="ArAE_1"/>
    <property type="match status" value="1"/>
</dbReference>
<proteinExistence type="predicted"/>
<feature type="transmembrane region" description="Helical" evidence="6">
    <location>
        <begin position="58"/>
        <end position="86"/>
    </location>
</feature>
<dbReference type="Pfam" id="PF11728">
    <property type="entry name" value="ArAE_1_C"/>
    <property type="match status" value="1"/>
</dbReference>
<dbReference type="PANTHER" id="PTHR40064">
    <property type="entry name" value="MEMBRANE PROTEIN-RELATED"/>
    <property type="match status" value="1"/>
</dbReference>
<organism evidence="8 10">
    <name type="scientific">Enterococcus faecium</name>
    <name type="common">Streptococcus faecium</name>
    <dbReference type="NCBI Taxonomy" id="1352"/>
    <lineage>
        <taxon>Bacteria</taxon>
        <taxon>Bacillati</taxon>
        <taxon>Bacillota</taxon>
        <taxon>Bacilli</taxon>
        <taxon>Lactobacillales</taxon>
        <taxon>Enterococcaceae</taxon>
        <taxon>Enterococcus</taxon>
    </lineage>
</organism>
<dbReference type="InterPro" id="IPR038323">
    <property type="entry name" value="ArAE_1_C_sf"/>
</dbReference>
<comment type="subcellular location">
    <subcellularLocation>
        <location evidence="1">Cell membrane</location>
        <topology evidence="1">Multi-pass membrane protein</topology>
    </subcellularLocation>
</comment>
<reference evidence="9 11" key="2">
    <citation type="submission" date="2017-12" db="EMBL/GenBank/DDBJ databases">
        <title>A pool of 800 enterococci isolated from chicken carcass rinse samples from New Zealand.</title>
        <authorList>
            <person name="Zhang J."/>
            <person name="Rogers L."/>
            <person name="Midwinter A."/>
            <person name="French N."/>
        </authorList>
    </citation>
    <scope>NUCLEOTIDE SEQUENCE [LARGE SCALE GENOMIC DNA]</scope>
    <source>
        <strain evidence="9 11">EN697</strain>
    </source>
</reference>
<dbReference type="Gene3D" id="1.20.120.940">
    <property type="entry name" value="Putative aromatic acid exporter, C-terminal domain"/>
    <property type="match status" value="1"/>
</dbReference>
<dbReference type="InterPro" id="IPR010343">
    <property type="entry name" value="ArAE_1"/>
</dbReference>
<dbReference type="EMBL" id="PJVH01000004">
    <property type="protein sequence ID" value="RXU91094.1"/>
    <property type="molecule type" value="Genomic_DNA"/>
</dbReference>
<reference evidence="8 10" key="1">
    <citation type="submission" date="2016-01" db="EMBL/GenBank/DDBJ databases">
        <title>Molecular Mechanisms for transfer of large genomic segments between Enterococcus faecium strains.</title>
        <authorList>
            <person name="Garcia-Solache M.A."/>
            <person name="Lebreton F."/>
            <person name="Mclaughlin R.E."/>
            <person name="Whiteaker J.D."/>
            <person name="Gilmore M.S."/>
            <person name="Rice L.B."/>
        </authorList>
    </citation>
    <scope>NUCLEOTIDE SEQUENCE [LARGE SCALE GENOMIC DNA]</scope>
    <source>
        <strain evidence="8 10">D344RRF x C68</strain>
    </source>
</reference>
<feature type="transmembrane region" description="Helical" evidence="6">
    <location>
        <begin position="12"/>
        <end position="38"/>
    </location>
</feature>